<gene>
    <name evidence="12" type="ORF">EVG20_g4365</name>
</gene>
<dbReference type="InterPro" id="IPR041677">
    <property type="entry name" value="DNA2/NAM7_AAA_11"/>
</dbReference>
<keyword evidence="13" id="KW-1185">Reference proteome</keyword>
<keyword evidence="4" id="KW-0347">Helicase</keyword>
<dbReference type="Gene3D" id="3.40.50.300">
    <property type="entry name" value="P-loop containing nucleotide triphosphate hydrolases"/>
    <property type="match status" value="2"/>
</dbReference>
<comment type="caution">
    <text evidence="12">The sequence shown here is derived from an EMBL/GenBank/DDBJ whole genome shotgun (WGS) entry which is preliminary data.</text>
</comment>
<keyword evidence="6" id="KW-0175">Coiled coil</keyword>
<accession>A0A4Y9YY93</accession>
<organism evidence="12 13">
    <name type="scientific">Dentipellis fragilis</name>
    <dbReference type="NCBI Taxonomy" id="205917"/>
    <lineage>
        <taxon>Eukaryota</taxon>
        <taxon>Fungi</taxon>
        <taxon>Dikarya</taxon>
        <taxon>Basidiomycota</taxon>
        <taxon>Agaricomycotina</taxon>
        <taxon>Agaricomycetes</taxon>
        <taxon>Russulales</taxon>
        <taxon>Hericiaceae</taxon>
        <taxon>Dentipellis</taxon>
    </lineage>
</organism>
<feature type="region of interest" description="Disordered" evidence="7">
    <location>
        <begin position="920"/>
        <end position="965"/>
    </location>
</feature>
<dbReference type="Pfam" id="PF13086">
    <property type="entry name" value="AAA_11"/>
    <property type="match status" value="1"/>
</dbReference>
<evidence type="ECO:0000256" key="3">
    <source>
        <dbReference type="ARBA" id="ARBA00022801"/>
    </source>
</evidence>
<dbReference type="InterPro" id="IPR056474">
    <property type="entry name" value="SEN1_barrel"/>
</dbReference>
<keyword evidence="2" id="KW-0547">Nucleotide-binding</keyword>
<dbReference type="GO" id="GO:0005524">
    <property type="term" value="F:ATP binding"/>
    <property type="evidence" value="ECO:0007669"/>
    <property type="project" value="UniProtKB-KW"/>
</dbReference>
<feature type="compositionally biased region" description="Basic residues" evidence="7">
    <location>
        <begin position="1903"/>
        <end position="1913"/>
    </location>
</feature>
<name>A0A4Y9YY93_9AGAM</name>
<feature type="coiled-coil region" evidence="6">
    <location>
        <begin position="1429"/>
        <end position="1487"/>
    </location>
</feature>
<dbReference type="PANTHER" id="PTHR10887:SF495">
    <property type="entry name" value="HELICASE SENATAXIN ISOFORM X1-RELATED"/>
    <property type="match status" value="1"/>
</dbReference>
<dbReference type="InterPro" id="IPR047187">
    <property type="entry name" value="SF1_C_Upf1"/>
</dbReference>
<comment type="similarity">
    <text evidence="1">Belongs to the DNA2/NAM7 helicase family.</text>
</comment>
<keyword evidence="5" id="KW-0067">ATP-binding</keyword>
<dbReference type="Proteomes" id="UP000298327">
    <property type="component" value="Unassembled WGS sequence"/>
</dbReference>
<dbReference type="GO" id="GO:0004386">
    <property type="term" value="F:helicase activity"/>
    <property type="evidence" value="ECO:0007669"/>
    <property type="project" value="UniProtKB-KW"/>
</dbReference>
<evidence type="ECO:0000259" key="8">
    <source>
        <dbReference type="Pfam" id="PF12726"/>
    </source>
</evidence>
<evidence type="ECO:0000256" key="6">
    <source>
        <dbReference type="SAM" id="Coils"/>
    </source>
</evidence>
<dbReference type="GO" id="GO:0016787">
    <property type="term" value="F:hydrolase activity"/>
    <property type="evidence" value="ECO:0007669"/>
    <property type="project" value="UniProtKB-KW"/>
</dbReference>
<dbReference type="InterPro" id="IPR024481">
    <property type="entry name" value="Helicase_Sen1_N"/>
</dbReference>
<dbReference type="InterPro" id="IPR045055">
    <property type="entry name" value="DNA2/NAM7-like"/>
</dbReference>
<evidence type="ECO:0000256" key="2">
    <source>
        <dbReference type="ARBA" id="ARBA00022741"/>
    </source>
</evidence>
<dbReference type="SUPFAM" id="SSF52540">
    <property type="entry name" value="P-loop containing nucleoside triphosphate hydrolases"/>
    <property type="match status" value="1"/>
</dbReference>
<dbReference type="GO" id="GO:0005694">
    <property type="term" value="C:chromosome"/>
    <property type="evidence" value="ECO:0007669"/>
    <property type="project" value="UniProtKB-ARBA"/>
</dbReference>
<evidence type="ECO:0000313" key="12">
    <source>
        <dbReference type="EMBL" id="TFY66727.1"/>
    </source>
</evidence>
<evidence type="ECO:0008006" key="14">
    <source>
        <dbReference type="Google" id="ProtNLM"/>
    </source>
</evidence>
<evidence type="ECO:0000256" key="7">
    <source>
        <dbReference type="SAM" id="MobiDB-lite"/>
    </source>
</evidence>
<feature type="domain" description="DNA2/NAM7 helicase helicase" evidence="9">
    <location>
        <begin position="1287"/>
        <end position="1544"/>
    </location>
</feature>
<dbReference type="PANTHER" id="PTHR10887">
    <property type="entry name" value="DNA2/NAM7 HELICASE FAMILY"/>
    <property type="match status" value="1"/>
</dbReference>
<protein>
    <recommendedName>
        <fullName evidence="14">AAA+ ATPase domain-containing protein</fullName>
    </recommendedName>
</protein>
<feature type="compositionally biased region" description="Polar residues" evidence="7">
    <location>
        <begin position="943"/>
        <end position="959"/>
    </location>
</feature>
<proteinExistence type="inferred from homology"/>
<dbReference type="Pfam" id="PF13087">
    <property type="entry name" value="AAA_12"/>
    <property type="match status" value="1"/>
</dbReference>
<dbReference type="FunFam" id="3.40.50.300:FF:000326">
    <property type="entry name" value="P-loop containing nucleoside triphosphate hydrolase"/>
    <property type="match status" value="1"/>
</dbReference>
<evidence type="ECO:0000256" key="1">
    <source>
        <dbReference type="ARBA" id="ARBA00007913"/>
    </source>
</evidence>
<dbReference type="InterPro" id="IPR027417">
    <property type="entry name" value="P-loop_NTPase"/>
</dbReference>
<dbReference type="OrthoDB" id="6513042at2759"/>
<reference evidence="12 13" key="1">
    <citation type="submission" date="2019-02" db="EMBL/GenBank/DDBJ databases">
        <title>Genome sequencing of the rare red list fungi Dentipellis fragilis.</title>
        <authorList>
            <person name="Buettner E."/>
            <person name="Kellner H."/>
        </authorList>
    </citation>
    <scope>NUCLEOTIDE SEQUENCE [LARGE SCALE GENOMIC DNA]</scope>
    <source>
        <strain evidence="12 13">DSM 105465</strain>
    </source>
</reference>
<dbReference type="InterPro" id="IPR041679">
    <property type="entry name" value="DNA2/NAM7-like_C"/>
</dbReference>
<dbReference type="STRING" id="205917.A0A4Y9YY93"/>
<evidence type="ECO:0000259" key="9">
    <source>
        <dbReference type="Pfam" id="PF13086"/>
    </source>
</evidence>
<dbReference type="GO" id="GO:0016604">
    <property type="term" value="C:nuclear body"/>
    <property type="evidence" value="ECO:0007669"/>
    <property type="project" value="TreeGrafter"/>
</dbReference>
<feature type="domain" description="Helicase Sen1 N-terminal" evidence="8">
    <location>
        <begin position="86"/>
        <end position="844"/>
    </location>
</feature>
<evidence type="ECO:0000259" key="11">
    <source>
        <dbReference type="Pfam" id="PF23576"/>
    </source>
</evidence>
<feature type="region of interest" description="Disordered" evidence="7">
    <location>
        <begin position="1831"/>
        <end position="1937"/>
    </location>
</feature>
<dbReference type="CDD" id="cd18042">
    <property type="entry name" value="DEXXQc_SETX"/>
    <property type="match status" value="1"/>
</dbReference>
<dbReference type="EMBL" id="SEOQ01000223">
    <property type="protein sequence ID" value="TFY66727.1"/>
    <property type="molecule type" value="Genomic_DNA"/>
</dbReference>
<dbReference type="GO" id="GO:0006369">
    <property type="term" value="P:termination of RNA polymerase II transcription"/>
    <property type="evidence" value="ECO:0007669"/>
    <property type="project" value="TreeGrafter"/>
</dbReference>
<evidence type="ECO:0000256" key="5">
    <source>
        <dbReference type="ARBA" id="ARBA00022840"/>
    </source>
</evidence>
<sequence>MTATPAANDLLRLKKLLNDLRDQPVDSSAATDEIISPIYNYVMKVPARPADGVVHWFCEYADDLTVQAATFLLRLFAYNSERVDLWKQKMQSMMGACCACIRGLQEAKWNSRETYMGAFEPTTIASFMEAFDEWELKMVLDSLSRSHIVPGPPATPQQSRSLTDAPPAVVYHLVANIHVLRNSGIQSILQAYPPSNAISAWPSEPVPPGIFLLLLHQDQAIRQWARLHVARCRTAPMAMEKFVDTYPLVSDTMMHVVSLAGGNPTTSGGPTTAFPVQTFAFSQEPAVLWSGFVTALRMFPTEMLKPRQGTGFNLTHFVIGHLHDTGPQWMDILRSFCYLLKRLGSDLWKGDSQDYPQVVFDSIKDNPSYSERIQSLGPRDEKPWFLLWFLEYLRSIWSSPVFGDIMAKMVDFLCEELQHERFQATCPTVMVAAANLIREVINKSQTDETVVQRQAAVSTLDIHTDRFVAIAFSRAFRDPAWDNARVAVRGLITAALLKDVHEISHTVHQLCRVLAEKPTTVNVPSIRRQMWKKAFASVEANDSDGMAAIISVVARSAHQDVLTKKAFNSALQSASAGKAPSSVRPAFDEVNRSLNIFRDGFSDAVSKYANYNAASSVQDLLRRPGVVKDIMALMLCPVEDIQVAAQTLVGQAFDVDIRLDCFRALLKNLPDASLNGIFQFIEVFTHHAPSVPEACTLSKSLVRCLTDVIEVLCALPDGLLHDEEYLKPRSDGPGPGAEIPKFWTLMTQAITVIFMKTPSWSNYFQNEEMIVWMRDALIFGRDMLAQWRVFESAAVASSDVSAQGASKRKLSRVGKRMVNDLKPVLLELTRWLRLTDEELLHQSFALLQTLLECFRDTQIRPSEAVLTKLNKQVEDARAKGDKRQTRLDASRLAKLEDALTWFDDDIQIISDVIPTKKPVEEQKSVAGPSKKGLRPAAPGAIAKQTSLKGTTSRYFGSRSSAEDKKRLEAEAQLVPMPKFRKSEPSRVPVPAQPVKSIEKKRAVIAVSSSSEESSDNESGNEGLAGLVKLQKSPRIKKPTERRQVKVMDLPANAKKSMQERFNRRDDARRIAMRMRPDVSELHRILLSWPYDHTGSDPPWKGEKPQLLKVPDRFADMDHYRRVFQPLLLLECWAQIMQSKDEQPERFECKIMSRQFIDDWVDLEVNITSPLSKGWFLSETDVVLLRHPSGNKCILGKAQGFKSMPFGPQPVQASIRCFLGGTVDPGLQINTSWVLCKVFSLSTLHREFGALASMQYYDYAEMILHPNLAWKASVDESELQRTASIYNVNTPQALAIASVMQTDGFSLIQGPPGTGKTSTICGLVQAFLSSRRGPAASVQVGRSAPAEKLPSKKILLCAPSNAAIDEVAYRLKEGVSGSGRRSVVPKVVRVGAERSISASVKDISLDTLVDQKLQASDNGKQASRDSSSELSVLRADLDSVRRQKQEKQEELMSIHDNTAKTLALEEDIKKLNSRRVALTQQLDRLKDKQKSDNRSLDAIRRKFRAMVLSEADVICSTLSGSGHDVLEQLDFDMIIIDEAAQAIELNPQQLPPTVISLEATRFDYNQSLFVRLQKQRPDAVHLLSIQYRMHPDISQLPSRVFYHGRLQDGPNMAEKTKQPWHVSNRFGPYRFFNVYGGKETQKLHSISNLTEVQVAVTLFSRLRKEFSSVDFDYRIGIVSMYRAQLDELRRTFERTFGFEVADKVVFNTVDGFQGQEKDIIILSCVRAGPGLTKVGFLSDVRRMNVALTRARSSLFILGHAATLERSDENWKEIVADARSRSCFLDVDASYFTAPGTDTRAQLPPKPTRVMLPVPQAKPAPAIPVNLATPQNLKAAVSRKPPSDAPNLVQPANIERRPPSVAAPAFAPNNTSVAENQPPKPVAGQKRPPPADAGGSAEANDGPSKKPRPPAKRQKQAANLFIPKNAKKVNTSIHFLDYA</sequence>
<keyword evidence="3" id="KW-0378">Hydrolase</keyword>
<feature type="domain" description="DNA2/NAM7 helicase-like C-terminal" evidence="10">
    <location>
        <begin position="1563"/>
        <end position="1759"/>
    </location>
</feature>
<evidence type="ECO:0000313" key="13">
    <source>
        <dbReference type="Proteomes" id="UP000298327"/>
    </source>
</evidence>
<dbReference type="Pfam" id="PF23576">
    <property type="entry name" value="SEN1_barrel"/>
    <property type="match status" value="1"/>
</dbReference>
<feature type="domain" description="Helicase SEN1 beta-barrel" evidence="11">
    <location>
        <begin position="1142"/>
        <end position="1237"/>
    </location>
</feature>
<evidence type="ECO:0000259" key="10">
    <source>
        <dbReference type="Pfam" id="PF13087"/>
    </source>
</evidence>
<dbReference type="Pfam" id="PF12726">
    <property type="entry name" value="SEN1_N"/>
    <property type="match status" value="1"/>
</dbReference>
<evidence type="ECO:0000256" key="4">
    <source>
        <dbReference type="ARBA" id="ARBA00022806"/>
    </source>
</evidence>
<dbReference type="GO" id="GO:0001147">
    <property type="term" value="F:transcription termination site sequence-specific DNA binding"/>
    <property type="evidence" value="ECO:0007669"/>
    <property type="project" value="TreeGrafter"/>
</dbReference>
<dbReference type="CDD" id="cd18808">
    <property type="entry name" value="SF1_C_Upf1"/>
    <property type="match status" value="1"/>
</dbReference>